<comment type="subcellular location">
    <subcellularLocation>
        <location evidence="1">Endoplasmic reticulum membrane</location>
        <topology evidence="1">Single-pass type I membrane protein</topology>
    </subcellularLocation>
</comment>
<dbReference type="Gene3D" id="1.10.510.10">
    <property type="entry name" value="Transferase(Phosphotransferase) domain 1"/>
    <property type="match status" value="1"/>
</dbReference>
<comment type="similarity">
    <text evidence="20">Belongs to the protein kinase superfamily. Ser/Thr protein kinase family. GCN2 subfamily.</text>
</comment>
<comment type="catalytic activity">
    <reaction evidence="23">
        <text>L-seryl-[protein] + ATP = O-phospho-L-seryl-[protein] + ADP + H(+)</text>
        <dbReference type="Rhea" id="RHEA:17989"/>
        <dbReference type="Rhea" id="RHEA-COMP:9863"/>
        <dbReference type="Rhea" id="RHEA-COMP:11604"/>
        <dbReference type="ChEBI" id="CHEBI:15378"/>
        <dbReference type="ChEBI" id="CHEBI:29999"/>
        <dbReference type="ChEBI" id="CHEBI:30616"/>
        <dbReference type="ChEBI" id="CHEBI:83421"/>
        <dbReference type="ChEBI" id="CHEBI:456216"/>
        <dbReference type="EC" id="2.7.11.1"/>
    </reaction>
    <physiologicalReaction direction="left-to-right" evidence="23">
        <dbReference type="Rhea" id="RHEA:17990"/>
    </physiologicalReaction>
</comment>
<evidence type="ECO:0000256" key="11">
    <source>
        <dbReference type="ARBA" id="ARBA00022824"/>
    </source>
</evidence>
<keyword evidence="18" id="KW-0325">Glycoprotein</keyword>
<evidence type="ECO:0000256" key="4">
    <source>
        <dbReference type="ARBA" id="ARBA00022553"/>
    </source>
</evidence>
<dbReference type="Proteomes" id="UP000694402">
    <property type="component" value="Unassembled WGS sequence"/>
</dbReference>
<keyword evidence="15" id="KW-0346">Stress response</keyword>
<evidence type="ECO:0000256" key="3">
    <source>
        <dbReference type="ARBA" id="ARBA00022527"/>
    </source>
</evidence>
<protein>
    <recommendedName>
        <fullName evidence="26">Eukaryotic translation initiation factor 2-alpha kinase 3</fullName>
        <ecNumber evidence="2">2.7.11.1</ecNumber>
    </recommendedName>
    <alternativeName>
        <fullName evidence="21">PRKR-like endoplasmic reticulum kinase</fullName>
    </alternativeName>
    <alternativeName>
        <fullName evidence="27">Protein tyrosine kinase EIF2AK3</fullName>
    </alternativeName>
</protein>
<dbReference type="PROSITE" id="PS50011">
    <property type="entry name" value="PROTEIN_KINASE_DOM"/>
    <property type="match status" value="1"/>
</dbReference>
<evidence type="ECO:0000256" key="9">
    <source>
        <dbReference type="ARBA" id="ARBA00022765"/>
    </source>
</evidence>
<dbReference type="FunFam" id="3.30.200.20:FF:000193">
    <property type="entry name" value="Eukaryotic translation initiation factor 2-alpha kinase 3"/>
    <property type="match status" value="1"/>
</dbReference>
<evidence type="ECO:0000256" key="26">
    <source>
        <dbReference type="ARBA" id="ARBA00069562"/>
    </source>
</evidence>
<keyword evidence="6" id="KW-0812">Transmembrane</keyword>
<evidence type="ECO:0000256" key="1">
    <source>
        <dbReference type="ARBA" id="ARBA00004115"/>
    </source>
</evidence>
<keyword evidence="5" id="KW-0808">Transferase</keyword>
<feature type="compositionally biased region" description="Low complexity" evidence="29">
    <location>
        <begin position="799"/>
        <end position="811"/>
    </location>
</feature>
<comment type="subunit">
    <text evidence="25">Forms dimers with HSPA5/BIP in resting cells. Homotetramerizes in response to endoplasmic reticulum (ER) stress, leading to its activation. Interacts with HSP90B1/GRP94. Interacts with DNAJC3; inhibiting EIF2AK3/PERK activity. Interacts with ATAD3A; ATAD3A and EIF2S1/eIF-2-alpha occupy a common binding site within the cytoplasmic loop of EIF2AK3/PERK, leading to prevent EIF2AK3/PERK association with its substrate EIF2S1/eIF-2-alpha. Interacts with MFN2. Interacts with TMEM33. Interacts with PDIA6. Interacts with LACC1.</text>
</comment>
<dbReference type="FunFam" id="2.130.10.10:FF:000622">
    <property type="entry name" value="Eukaryotic translation initiation factor 2-alpha kinase 3"/>
    <property type="match status" value="1"/>
</dbReference>
<evidence type="ECO:0000256" key="13">
    <source>
        <dbReference type="ARBA" id="ARBA00022845"/>
    </source>
</evidence>
<gene>
    <name evidence="32" type="primary">EIF2AK3</name>
</gene>
<evidence type="ECO:0000256" key="2">
    <source>
        <dbReference type="ARBA" id="ARBA00012513"/>
    </source>
</evidence>
<proteinExistence type="inferred from homology"/>
<feature type="domain" description="Protein kinase" evidence="31">
    <location>
        <begin position="598"/>
        <end position="1014"/>
    </location>
</feature>
<dbReference type="Gene3D" id="3.30.200.20">
    <property type="entry name" value="Phosphorylase Kinase, domain 1"/>
    <property type="match status" value="1"/>
</dbReference>
<keyword evidence="4" id="KW-0597">Phosphoprotein</keyword>
<dbReference type="Pfam" id="PF00069">
    <property type="entry name" value="Pkinase"/>
    <property type="match status" value="2"/>
</dbReference>
<dbReference type="GO" id="GO:0004694">
    <property type="term" value="F:eukaryotic translation initiation factor 2alpha kinase activity"/>
    <property type="evidence" value="ECO:0007669"/>
    <property type="project" value="TreeGrafter"/>
</dbReference>
<dbReference type="InterPro" id="IPR017441">
    <property type="entry name" value="Protein_kinase_ATP_BS"/>
</dbReference>
<dbReference type="GO" id="GO:0005634">
    <property type="term" value="C:nucleus"/>
    <property type="evidence" value="ECO:0007669"/>
    <property type="project" value="TreeGrafter"/>
</dbReference>
<dbReference type="Gene3D" id="2.130.10.10">
    <property type="entry name" value="YVTN repeat-like/Quinoprotein amine dehydrogenase"/>
    <property type="match status" value="1"/>
</dbReference>
<feature type="compositionally biased region" description="Basic and acidic residues" evidence="29">
    <location>
        <begin position="311"/>
        <end position="322"/>
    </location>
</feature>
<evidence type="ECO:0000256" key="8">
    <source>
        <dbReference type="ARBA" id="ARBA00022741"/>
    </source>
</evidence>
<evidence type="ECO:0000256" key="29">
    <source>
        <dbReference type="SAM" id="MobiDB-lite"/>
    </source>
</evidence>
<feature type="binding site" evidence="28">
    <location>
        <position position="627"/>
    </location>
    <ligand>
        <name>ATP</name>
        <dbReference type="ChEBI" id="CHEBI:30616"/>
    </ligand>
</feature>
<dbReference type="InterPro" id="IPR015943">
    <property type="entry name" value="WD40/YVTN_repeat-like_dom_sf"/>
</dbReference>
<feature type="region of interest" description="Disordered" evidence="29">
    <location>
        <begin position="775"/>
        <end position="811"/>
    </location>
</feature>
<dbReference type="AlphaFoldDB" id="A0A8C8LRV5"/>
<evidence type="ECO:0000256" key="7">
    <source>
        <dbReference type="ARBA" id="ARBA00022729"/>
    </source>
</evidence>
<feature type="region of interest" description="Disordered" evidence="29">
    <location>
        <begin position="73"/>
        <end position="102"/>
    </location>
</feature>
<dbReference type="InterPro" id="IPR008271">
    <property type="entry name" value="Ser/Thr_kinase_AS"/>
</dbReference>
<keyword evidence="12 28" id="KW-0067">ATP-binding</keyword>
<dbReference type="GO" id="GO:0005524">
    <property type="term" value="F:ATP binding"/>
    <property type="evidence" value="ECO:0007669"/>
    <property type="project" value="UniProtKB-UniRule"/>
</dbReference>
<keyword evidence="17" id="KW-0829">Tyrosine-protein kinase</keyword>
<dbReference type="SUPFAM" id="SSF50998">
    <property type="entry name" value="Quinoprotein alcohol dehydrogenase-like"/>
    <property type="match status" value="1"/>
</dbReference>
<comment type="catalytic activity">
    <reaction evidence="24">
        <text>L-tyrosyl-[protein] + ATP = O-phospho-L-tyrosyl-[protein] + ADP + H(+)</text>
        <dbReference type="Rhea" id="RHEA:10596"/>
        <dbReference type="Rhea" id="RHEA-COMP:10136"/>
        <dbReference type="Rhea" id="RHEA-COMP:20101"/>
        <dbReference type="ChEBI" id="CHEBI:15378"/>
        <dbReference type="ChEBI" id="CHEBI:30616"/>
        <dbReference type="ChEBI" id="CHEBI:46858"/>
        <dbReference type="ChEBI" id="CHEBI:61978"/>
        <dbReference type="ChEBI" id="CHEBI:456216"/>
        <dbReference type="EC" id="2.7.10.2"/>
    </reaction>
    <physiologicalReaction direction="left-to-right" evidence="24">
        <dbReference type="Rhea" id="RHEA:10597"/>
    </physiologicalReaction>
</comment>
<dbReference type="GO" id="GO:0004715">
    <property type="term" value="F:non-membrane spanning protein tyrosine kinase activity"/>
    <property type="evidence" value="ECO:0007669"/>
    <property type="project" value="UniProtKB-EC"/>
</dbReference>
<keyword evidence="11" id="KW-0256">Endoplasmic reticulum</keyword>
<evidence type="ECO:0000256" key="14">
    <source>
        <dbReference type="ARBA" id="ARBA00022989"/>
    </source>
</evidence>
<evidence type="ECO:0000313" key="32">
    <source>
        <dbReference type="Ensembl" id="ENSOTSP00005037641.2"/>
    </source>
</evidence>
<keyword evidence="10" id="KW-0418">Kinase</keyword>
<evidence type="ECO:0000256" key="30">
    <source>
        <dbReference type="SAM" id="SignalP"/>
    </source>
</evidence>
<dbReference type="GO" id="GO:0006986">
    <property type="term" value="P:response to unfolded protein"/>
    <property type="evidence" value="ECO:0007669"/>
    <property type="project" value="UniProtKB-KW"/>
</dbReference>
<evidence type="ECO:0000256" key="16">
    <source>
        <dbReference type="ARBA" id="ARBA00023136"/>
    </source>
</evidence>
<feature type="region of interest" description="Disordered" evidence="29">
    <location>
        <begin position="735"/>
        <end position="761"/>
    </location>
</feature>
<comment type="catalytic activity">
    <reaction evidence="22">
        <text>L-threonyl-[protein] + ATP = O-phospho-L-threonyl-[protein] + ADP + H(+)</text>
        <dbReference type="Rhea" id="RHEA:46608"/>
        <dbReference type="Rhea" id="RHEA-COMP:11060"/>
        <dbReference type="Rhea" id="RHEA-COMP:11605"/>
        <dbReference type="ChEBI" id="CHEBI:15378"/>
        <dbReference type="ChEBI" id="CHEBI:30013"/>
        <dbReference type="ChEBI" id="CHEBI:30616"/>
        <dbReference type="ChEBI" id="CHEBI:61977"/>
        <dbReference type="ChEBI" id="CHEBI:456216"/>
        <dbReference type="EC" id="2.7.11.1"/>
    </reaction>
    <physiologicalReaction direction="left-to-right" evidence="22">
        <dbReference type="Rhea" id="RHEA:46609"/>
    </physiologicalReaction>
</comment>
<dbReference type="FunFam" id="1.10.510.10:FF:000251">
    <property type="entry name" value="eukaryotic translation initiation factor 2-alpha kinase 3"/>
    <property type="match status" value="1"/>
</dbReference>
<evidence type="ECO:0000256" key="22">
    <source>
        <dbReference type="ARBA" id="ARBA00048659"/>
    </source>
</evidence>
<dbReference type="InterPro" id="IPR000719">
    <property type="entry name" value="Prot_kinase_dom"/>
</dbReference>
<dbReference type="GeneTree" id="ENSGT00940000158121"/>
<dbReference type="GO" id="GO:0005789">
    <property type="term" value="C:endoplasmic reticulum membrane"/>
    <property type="evidence" value="ECO:0007669"/>
    <property type="project" value="UniProtKB-SubCell"/>
</dbReference>
<evidence type="ECO:0000256" key="28">
    <source>
        <dbReference type="PROSITE-ProRule" id="PRU10141"/>
    </source>
</evidence>
<dbReference type="CDD" id="cd14048">
    <property type="entry name" value="STKc_EIF2AK3_PERK"/>
    <property type="match status" value="1"/>
</dbReference>
<dbReference type="InterPro" id="IPR050339">
    <property type="entry name" value="CC_SR_Kinase"/>
</dbReference>
<evidence type="ECO:0000256" key="20">
    <source>
        <dbReference type="ARBA" id="ARBA00037982"/>
    </source>
</evidence>
<dbReference type="PANTHER" id="PTHR11042:SF166">
    <property type="entry name" value="EUKARYOTIC TRANSLATION INITIATION FACTOR 2-ALPHA KINASE 3"/>
    <property type="match status" value="1"/>
</dbReference>
<evidence type="ECO:0000256" key="17">
    <source>
        <dbReference type="ARBA" id="ARBA00023137"/>
    </source>
</evidence>
<evidence type="ECO:0000313" key="33">
    <source>
        <dbReference type="Proteomes" id="UP000694402"/>
    </source>
</evidence>
<dbReference type="CDD" id="cd09768">
    <property type="entry name" value="Luminal_EIF2AK3"/>
    <property type="match status" value="1"/>
</dbReference>
<evidence type="ECO:0000256" key="12">
    <source>
        <dbReference type="ARBA" id="ARBA00022840"/>
    </source>
</evidence>
<evidence type="ECO:0000256" key="10">
    <source>
        <dbReference type="ARBA" id="ARBA00022777"/>
    </source>
</evidence>
<keyword evidence="33" id="KW-1185">Reference proteome</keyword>
<evidence type="ECO:0000256" key="24">
    <source>
        <dbReference type="ARBA" id="ARBA00051942"/>
    </source>
</evidence>
<evidence type="ECO:0000256" key="19">
    <source>
        <dbReference type="ARBA" id="ARBA00023230"/>
    </source>
</evidence>
<keyword evidence="9" id="KW-0013">ADP-ribosylation</keyword>
<evidence type="ECO:0000256" key="21">
    <source>
        <dbReference type="ARBA" id="ARBA00041500"/>
    </source>
</evidence>
<keyword evidence="14" id="KW-1133">Transmembrane helix</keyword>
<dbReference type="Ensembl" id="ENSOTST00005040932.2">
    <property type="protein sequence ID" value="ENSOTSP00005037641.2"/>
    <property type="gene ID" value="ENSOTSG00005017773.2"/>
</dbReference>
<evidence type="ECO:0000256" key="6">
    <source>
        <dbReference type="ARBA" id="ARBA00022692"/>
    </source>
</evidence>
<reference evidence="32" key="2">
    <citation type="submission" date="2025-09" db="UniProtKB">
        <authorList>
            <consortium name="Ensembl"/>
        </authorList>
    </citation>
    <scope>IDENTIFICATION</scope>
</reference>
<evidence type="ECO:0000259" key="31">
    <source>
        <dbReference type="PROSITE" id="PS50011"/>
    </source>
</evidence>
<keyword evidence="7 30" id="KW-0732">Signal</keyword>
<keyword evidence="13" id="KW-0810">Translation regulation</keyword>
<dbReference type="PROSITE" id="PS00108">
    <property type="entry name" value="PROTEIN_KINASE_ST"/>
    <property type="match status" value="1"/>
</dbReference>
<organism evidence="32 33">
    <name type="scientific">Oncorhynchus tshawytscha</name>
    <name type="common">Chinook salmon</name>
    <name type="synonym">Salmo tshawytscha</name>
    <dbReference type="NCBI Taxonomy" id="74940"/>
    <lineage>
        <taxon>Eukaryota</taxon>
        <taxon>Metazoa</taxon>
        <taxon>Chordata</taxon>
        <taxon>Craniata</taxon>
        <taxon>Vertebrata</taxon>
        <taxon>Euteleostomi</taxon>
        <taxon>Actinopterygii</taxon>
        <taxon>Neopterygii</taxon>
        <taxon>Teleostei</taxon>
        <taxon>Protacanthopterygii</taxon>
        <taxon>Salmoniformes</taxon>
        <taxon>Salmonidae</taxon>
        <taxon>Salmoninae</taxon>
        <taxon>Oncorhynchus</taxon>
    </lineage>
</organism>
<dbReference type="SMART" id="SM00220">
    <property type="entry name" value="S_TKc"/>
    <property type="match status" value="1"/>
</dbReference>
<evidence type="ECO:0000256" key="5">
    <source>
        <dbReference type="ARBA" id="ARBA00022679"/>
    </source>
</evidence>
<sequence>MEREFHFGNVSISLVLMLFLRALTGTSPTLSFTSGREPQTAAALGSHRAGEDGNEGVLVERGLESIGGPLPGVIGDVTVEDHDDESGATGNGEESYGESDGNIRPKRSLVIISTLDGRISALDPYNQGRKQWDLDVGSGCLVSSSLSKPEVFGNKMFIPSLDGELFQWNRDRESMEAVPFSVESLLESSFRIGEDTVLVGGKSLTSYGLGAYSGKLRYICSAVGCSRWGEEETEPEDVLLLQRTQKTVRAVRPRSGLEKWNFSVGSFELRFVPDKQLTSNFLEGEMASGEAMWKEEQRNSGQKVIMEETTDNHRHTTTDTHTDTPGSGTPDLVIKVSVPDWKVMAFSTQPGGKLVWEQQFCTPIASAWLVGGGKVTPISLFDDTPYSSRPDAEEQEEEDEDIMEAARGATESSVYLGMYQGQLYLQSSVKISERFPSKALNGPGPDPDTIPTIRWKPLIHSPSRTPVLVGSDEFDKCLNNDKFSHEEYSNGALSYPYDNGYYYQYSKRYRGRRGVAEVSLLKGGGAAVERRRKDPVLLLPWWKEILGTMVFCIAATTYIVRKFFQPPAPVEYIRVRTHATFTCQVLIFCLSPRYLTDFEPVQCLGRGGFGVVFEARNQVDDCNYAIKRIRLPNRELAREKVMREVKALAKLEHPGIIRYFNAWQESPPEGWQEGQDQRWLEESTTDWPLSSPDHMEVLSVKVPISSVSSPVRSASGVGTDIPFPLLIGQDSMMSELDSQPDAEASTSDTPHSFELCPPRGPSDCTSSSFDIVFEDSGCDRDADPDPEVMIPSEASGLASTPPSRTLPTLRPQPSPKVYLYIQMQLCRKDTLKDWMSQRCLPEHREHSQCLGIFLQISEAVHFLHSKGLMHRDLKPSNIFFTVDDVVKVGDFGLVTAMDQEEDEDDSGPLTPMPSYARHTGQVGTKLYMSPEQLSGDLYSHKVDIYSLGLILFELLCPFRTQMERVRTLTEVRGLQFPAVFSKNNVQELGMVRSMLSLNPAERPEAADITEEPLFQELEVPCRLAVRQRSRTYSASSAGWPARTSIASS</sequence>
<reference evidence="32" key="1">
    <citation type="submission" date="2025-08" db="UniProtKB">
        <authorList>
            <consortium name="Ensembl"/>
        </authorList>
    </citation>
    <scope>IDENTIFICATION</scope>
</reference>
<evidence type="ECO:0000256" key="15">
    <source>
        <dbReference type="ARBA" id="ARBA00023016"/>
    </source>
</evidence>
<keyword evidence="3" id="KW-0723">Serine/threonine-protein kinase</keyword>
<feature type="signal peptide" evidence="30">
    <location>
        <begin position="1"/>
        <end position="25"/>
    </location>
</feature>
<dbReference type="SUPFAM" id="SSF56112">
    <property type="entry name" value="Protein kinase-like (PK-like)"/>
    <property type="match status" value="1"/>
</dbReference>
<keyword evidence="8 28" id="KW-0547">Nucleotide-binding</keyword>
<evidence type="ECO:0000256" key="23">
    <source>
        <dbReference type="ARBA" id="ARBA00048977"/>
    </source>
</evidence>
<keyword evidence="16" id="KW-0472">Membrane</keyword>
<accession>A0A8C8LRV5</accession>
<evidence type="ECO:0000256" key="18">
    <source>
        <dbReference type="ARBA" id="ARBA00023180"/>
    </source>
</evidence>
<dbReference type="PANTHER" id="PTHR11042">
    <property type="entry name" value="EUKARYOTIC TRANSLATION INITIATION FACTOR 2-ALPHA KINASE EIF2-ALPHA KINASE -RELATED"/>
    <property type="match status" value="1"/>
</dbReference>
<evidence type="ECO:0000256" key="27">
    <source>
        <dbReference type="ARBA" id="ARBA00078389"/>
    </source>
</evidence>
<feature type="region of interest" description="Disordered" evidence="29">
    <location>
        <begin position="311"/>
        <end position="331"/>
    </location>
</feature>
<dbReference type="EC" id="2.7.11.1" evidence="2"/>
<dbReference type="PROSITE" id="PS00107">
    <property type="entry name" value="PROTEIN_KINASE_ATP"/>
    <property type="match status" value="1"/>
</dbReference>
<feature type="chain" id="PRO_5044188258" description="Eukaryotic translation initiation factor 2-alpha kinase 3" evidence="30">
    <location>
        <begin position="26"/>
        <end position="1048"/>
    </location>
</feature>
<dbReference type="InterPro" id="IPR011009">
    <property type="entry name" value="Kinase-like_dom_sf"/>
</dbReference>
<keyword evidence="19" id="KW-0834">Unfolded protein response</keyword>
<dbReference type="InterPro" id="IPR011047">
    <property type="entry name" value="Quinoprotein_ADH-like_sf"/>
</dbReference>
<name>A0A8C8LRV5_ONCTS</name>
<evidence type="ECO:0000256" key="25">
    <source>
        <dbReference type="ARBA" id="ARBA00062422"/>
    </source>
</evidence>